<accession>A0A855SDA0</accession>
<gene>
    <name evidence="2" type="ORF">C0W41_10465</name>
</gene>
<evidence type="ECO:0000313" key="2">
    <source>
        <dbReference type="EMBL" id="PSX07663.1"/>
    </source>
</evidence>
<dbReference type="GeneID" id="61228804"/>
<keyword evidence="1" id="KW-0472">Membrane</keyword>
<dbReference type="RefSeq" id="WP_045084969.1">
    <property type="nucleotide sequence ID" value="NZ_JZSS01000016.1"/>
</dbReference>
<dbReference type="EMBL" id="PYOY01000004">
    <property type="protein sequence ID" value="PSX07663.1"/>
    <property type="molecule type" value="Genomic_DNA"/>
</dbReference>
<dbReference type="AlphaFoldDB" id="A0A855SDA0"/>
<sequence length="190" mass="21515">MEHFIKILEILAWPVVVSIGMFLFQKDLGSVLRRLTKLETSAAKMMFNEEIKEVESSIPENQTPSSEESGGWLSEMRTIAKLNPRAAIIEAWTAIEIACVEIGMVQGTTMKRFSPKALEEFLYEIPDFDNDMIKRVMDLRRLRNRVTHGMDADFDFIDAEKYIELADKTVSAINAANKSKQPDALSRAAV</sequence>
<name>A0A855SDA0_PHOAN</name>
<evidence type="ECO:0000313" key="3">
    <source>
        <dbReference type="Proteomes" id="UP000241440"/>
    </source>
</evidence>
<keyword evidence="1" id="KW-1133">Transmembrane helix</keyword>
<feature type="transmembrane region" description="Helical" evidence="1">
    <location>
        <begin position="6"/>
        <end position="24"/>
    </location>
</feature>
<keyword evidence="1" id="KW-0812">Transmembrane</keyword>
<organism evidence="2 3">
    <name type="scientific">Photobacterium angustum</name>
    <dbReference type="NCBI Taxonomy" id="661"/>
    <lineage>
        <taxon>Bacteria</taxon>
        <taxon>Pseudomonadati</taxon>
        <taxon>Pseudomonadota</taxon>
        <taxon>Gammaproteobacteria</taxon>
        <taxon>Vibrionales</taxon>
        <taxon>Vibrionaceae</taxon>
        <taxon>Photobacterium</taxon>
    </lineage>
</organism>
<reference evidence="2 3" key="1">
    <citation type="submission" date="2018-01" db="EMBL/GenBank/DDBJ databases">
        <title>Whole genome sequencing of Histamine producing bacteria.</title>
        <authorList>
            <person name="Butler K."/>
        </authorList>
    </citation>
    <scope>NUCLEOTIDE SEQUENCE [LARGE SCALE GENOMIC DNA]</scope>
    <source>
        <strain evidence="2 3">A2-1</strain>
    </source>
</reference>
<protein>
    <recommendedName>
        <fullName evidence="4">DUF4145 domain-containing protein</fullName>
    </recommendedName>
</protein>
<dbReference type="Proteomes" id="UP000241440">
    <property type="component" value="Unassembled WGS sequence"/>
</dbReference>
<evidence type="ECO:0008006" key="4">
    <source>
        <dbReference type="Google" id="ProtNLM"/>
    </source>
</evidence>
<comment type="caution">
    <text evidence="2">The sequence shown here is derived from an EMBL/GenBank/DDBJ whole genome shotgun (WGS) entry which is preliminary data.</text>
</comment>
<proteinExistence type="predicted"/>
<evidence type="ECO:0000256" key="1">
    <source>
        <dbReference type="SAM" id="Phobius"/>
    </source>
</evidence>